<protein>
    <recommendedName>
        <fullName evidence="2">DUF6590 domain-containing protein</fullName>
    </recommendedName>
</protein>
<feature type="region of interest" description="Disordered" evidence="1">
    <location>
        <begin position="81"/>
        <end position="342"/>
    </location>
</feature>
<evidence type="ECO:0000259" key="2">
    <source>
        <dbReference type="Pfam" id="PF20233"/>
    </source>
</evidence>
<dbReference type="Pfam" id="PF20233">
    <property type="entry name" value="DUF6590"/>
    <property type="match status" value="1"/>
</dbReference>
<reference evidence="3" key="2">
    <citation type="submission" date="2023-05" db="EMBL/GenBank/DDBJ databases">
        <authorList>
            <consortium name="Lawrence Berkeley National Laboratory"/>
            <person name="Steindorff A."/>
            <person name="Hensen N."/>
            <person name="Bonometti L."/>
            <person name="Westerberg I."/>
            <person name="Brannstrom I.O."/>
            <person name="Guillou S."/>
            <person name="Cros-Aarteil S."/>
            <person name="Calhoun S."/>
            <person name="Haridas S."/>
            <person name="Kuo A."/>
            <person name="Mondo S."/>
            <person name="Pangilinan J."/>
            <person name="Riley R."/>
            <person name="Labutti K."/>
            <person name="Andreopoulos B."/>
            <person name="Lipzen A."/>
            <person name="Chen C."/>
            <person name="Yanf M."/>
            <person name="Daum C."/>
            <person name="Ng V."/>
            <person name="Clum A."/>
            <person name="Ohm R."/>
            <person name="Martin F."/>
            <person name="Silar P."/>
            <person name="Natvig D."/>
            <person name="Lalanne C."/>
            <person name="Gautier V."/>
            <person name="Ament-Velasquez S.L."/>
            <person name="Kruys A."/>
            <person name="Hutchinson M.I."/>
            <person name="Powell A.J."/>
            <person name="Barry K."/>
            <person name="Miller A.N."/>
            <person name="Grigoriev I.V."/>
            <person name="Debuchy R."/>
            <person name="Gladieux P."/>
            <person name="Thoren M.H."/>
            <person name="Johannesson H."/>
        </authorList>
    </citation>
    <scope>NUCLEOTIDE SEQUENCE</scope>
    <source>
        <strain evidence="3">CBS 508.74</strain>
    </source>
</reference>
<reference evidence="3" key="1">
    <citation type="journal article" date="2023" name="Mol. Phylogenet. Evol.">
        <title>Genome-scale phylogeny and comparative genomics of the fungal order Sordariales.</title>
        <authorList>
            <person name="Hensen N."/>
            <person name="Bonometti L."/>
            <person name="Westerberg I."/>
            <person name="Brannstrom I.O."/>
            <person name="Guillou S."/>
            <person name="Cros-Aarteil S."/>
            <person name="Calhoun S."/>
            <person name="Haridas S."/>
            <person name="Kuo A."/>
            <person name="Mondo S."/>
            <person name="Pangilinan J."/>
            <person name="Riley R."/>
            <person name="LaButti K."/>
            <person name="Andreopoulos B."/>
            <person name="Lipzen A."/>
            <person name="Chen C."/>
            <person name="Yan M."/>
            <person name="Daum C."/>
            <person name="Ng V."/>
            <person name="Clum A."/>
            <person name="Steindorff A."/>
            <person name="Ohm R.A."/>
            <person name="Martin F."/>
            <person name="Silar P."/>
            <person name="Natvig D.O."/>
            <person name="Lalanne C."/>
            <person name="Gautier V."/>
            <person name="Ament-Velasquez S.L."/>
            <person name="Kruys A."/>
            <person name="Hutchinson M.I."/>
            <person name="Powell A.J."/>
            <person name="Barry K."/>
            <person name="Miller A.N."/>
            <person name="Grigoriev I.V."/>
            <person name="Debuchy R."/>
            <person name="Gladieux P."/>
            <person name="Hiltunen Thoren M."/>
            <person name="Johannesson H."/>
        </authorList>
    </citation>
    <scope>NUCLEOTIDE SEQUENCE</scope>
    <source>
        <strain evidence="3">CBS 508.74</strain>
    </source>
</reference>
<dbReference type="GeneID" id="89934186"/>
<feature type="compositionally biased region" description="Low complexity" evidence="1">
    <location>
        <begin position="149"/>
        <end position="162"/>
    </location>
</feature>
<organism evidence="3 4">
    <name type="scientific">Canariomyces notabilis</name>
    <dbReference type="NCBI Taxonomy" id="2074819"/>
    <lineage>
        <taxon>Eukaryota</taxon>
        <taxon>Fungi</taxon>
        <taxon>Dikarya</taxon>
        <taxon>Ascomycota</taxon>
        <taxon>Pezizomycotina</taxon>
        <taxon>Sordariomycetes</taxon>
        <taxon>Sordariomycetidae</taxon>
        <taxon>Sordariales</taxon>
        <taxon>Chaetomiaceae</taxon>
        <taxon>Canariomyces</taxon>
    </lineage>
</organism>
<dbReference type="InterPro" id="IPR046497">
    <property type="entry name" value="DUF6590"/>
</dbReference>
<evidence type="ECO:0000256" key="1">
    <source>
        <dbReference type="SAM" id="MobiDB-lite"/>
    </source>
</evidence>
<feature type="compositionally biased region" description="Polar residues" evidence="1">
    <location>
        <begin position="183"/>
        <end position="198"/>
    </location>
</feature>
<dbReference type="PANTHER" id="PTHR35391">
    <property type="entry name" value="C2H2-TYPE DOMAIN-CONTAINING PROTEIN-RELATED"/>
    <property type="match status" value="1"/>
</dbReference>
<accession>A0AAN6TJ77</accession>
<evidence type="ECO:0000313" key="3">
    <source>
        <dbReference type="EMBL" id="KAK4114895.1"/>
    </source>
</evidence>
<dbReference type="PANTHER" id="PTHR35391:SF5">
    <property type="entry name" value="DUF6590 DOMAIN-CONTAINING PROTEIN"/>
    <property type="match status" value="1"/>
</dbReference>
<comment type="caution">
    <text evidence="3">The sequence shown here is derived from an EMBL/GenBank/DDBJ whole genome shotgun (WGS) entry which is preliminary data.</text>
</comment>
<feature type="compositionally biased region" description="Basic and acidic residues" evidence="1">
    <location>
        <begin position="231"/>
        <end position="245"/>
    </location>
</feature>
<dbReference type="Proteomes" id="UP001302812">
    <property type="component" value="Unassembled WGS sequence"/>
</dbReference>
<feature type="compositionally biased region" description="Basic and acidic residues" evidence="1">
    <location>
        <begin position="129"/>
        <end position="139"/>
    </location>
</feature>
<evidence type="ECO:0000313" key="4">
    <source>
        <dbReference type="Proteomes" id="UP001302812"/>
    </source>
</evidence>
<gene>
    <name evidence="3" type="ORF">N656DRAFT_555411</name>
</gene>
<sequence>MDPSNQDRWSEWSPWHWDPAQNLHWRARQDPQGRYHYDYSYPNTATSYPNTATQTAPRGSDVNELATTFSNVHIDGQDVSYNPGGAYTHQPGVLEATNPGYGSHFQSQGFPPKGKERVADQPPRPRNRGYRETPKDRGYSSKKHRSRGARNAADADAEGAANDTNPYDPFYQKPGAAPDTGYTPASDNAYVDSQTAYSGQRYGVPSREDAYGSGRQENSAGGDGFYTQEESAQHEVEEPPSEHGHYAQHTHAPDDGSGLAGSIPEEPPAEEHASAYPPPEFDGSEVPVDPEPPNELLQAMSQADPYLTGAPIPEGDASPLSPPHGHAYAGYEEEGGHGTQTQLQAGMAEVYPPPDNHPARLSSTREFELHDGYAVQHSSMFRPGEVFKILWCEPLGAGAHRSEVITNFFGLQEQNGKQFYQGIRRFIVVANDEGHCTCVPILTYEHKACTKKGVKPSKHGIVYQLGKKPRMVENEPKLGFEPVRLELYERTEKLDKESRVNYAKLTTVEHNFKVFFIGRIVPQDFNRIVSPAVEECWSRKRRHNH</sequence>
<feature type="domain" description="DUF6590" evidence="2">
    <location>
        <begin position="379"/>
        <end position="528"/>
    </location>
</feature>
<dbReference type="AlphaFoldDB" id="A0AAN6TJ77"/>
<dbReference type="RefSeq" id="XP_064672465.1">
    <property type="nucleotide sequence ID" value="XM_064810062.1"/>
</dbReference>
<keyword evidence="4" id="KW-1185">Reference proteome</keyword>
<dbReference type="EMBL" id="MU853336">
    <property type="protein sequence ID" value="KAK4114895.1"/>
    <property type="molecule type" value="Genomic_DNA"/>
</dbReference>
<name>A0AAN6TJ77_9PEZI</name>
<proteinExistence type="predicted"/>